<dbReference type="PANTHER" id="PTHR23075">
    <property type="entry name" value="PUTATIVE ATP-ASE"/>
    <property type="match status" value="1"/>
</dbReference>
<sequence>MVPPPPGRVVDDGSSASYSSFMFGGSKKKEKPSDVMGAASKPSASSGGSSVTGFDPAALERAAAAARDLDASRNAAAAVELIKTQEATKQHEAVAKRAEYEAHAAQMRAQQAEVEGSEARKTLEAKSQHDRQRADYTDQLDRKRLVDQLQAQKEMQMDGLKRQEEQMLKQEKMRRETLEYEAQLKQKAEIARVKAEAEGKIKQERENHDLILQKLKMEAGEKREAMVQSVKDATSQVLEGLSNYVNDKEKLQNTALTASAIALGLYTAKVGTGVAGRFIEANLGKPSLVRDTSRVTVSQLVQSPFQSIKRLVGSSDATKALEGVVLEDKLASQLEKIAVATANTKKNRAPFRHLMLHGPPGTGKTMFARNLAKNSGLEYAILTGGDVAPLGRDGVTEIHKLFDWAQTSRKGVLVFVDEADAFLRNRETEKISEDQRNALNAFLYRTGTESDKFMMVYATNKPSQFDTAITDRTDELVEFGLPGTDERRKMIKMYMDKYLSGDGGGSGWSKKIIVGEEVDDSMVEKVVKETEGWSGRQISKLAIAWQSAAYGTTGATLSGDTFIDVLEQQKVAKEMKNDWLDEARAEKMAMDA</sequence>
<feature type="coiled-coil region" evidence="3">
    <location>
        <begin position="146"/>
        <end position="214"/>
    </location>
</feature>
<reference evidence="6 7" key="1">
    <citation type="journal article" date="2023" name="Commun. Biol.">
        <title>Genome analysis of Parmales, the sister group of diatoms, reveals the evolutionary specialization of diatoms from phago-mixotrophs to photoautotrophs.</title>
        <authorList>
            <person name="Ban H."/>
            <person name="Sato S."/>
            <person name="Yoshikawa S."/>
            <person name="Yamada K."/>
            <person name="Nakamura Y."/>
            <person name="Ichinomiya M."/>
            <person name="Sato N."/>
            <person name="Blanc-Mathieu R."/>
            <person name="Endo H."/>
            <person name="Kuwata A."/>
            <person name="Ogata H."/>
        </authorList>
    </citation>
    <scope>NUCLEOTIDE SEQUENCE [LARGE SCALE GENOMIC DNA]</scope>
</reference>
<dbReference type="InterPro" id="IPR021911">
    <property type="entry name" value="ATAD3_N"/>
</dbReference>
<feature type="region of interest" description="Disordered" evidence="4">
    <location>
        <begin position="1"/>
        <end position="54"/>
    </location>
</feature>
<name>A0ABQ6N2B7_9STRA</name>
<evidence type="ECO:0000259" key="5">
    <source>
        <dbReference type="SMART" id="SM00382"/>
    </source>
</evidence>
<keyword evidence="1" id="KW-0547">Nucleotide-binding</keyword>
<evidence type="ECO:0000256" key="1">
    <source>
        <dbReference type="ARBA" id="ARBA00022741"/>
    </source>
</evidence>
<feature type="region of interest" description="Disordered" evidence="4">
    <location>
        <begin position="106"/>
        <end position="139"/>
    </location>
</feature>
<dbReference type="SMART" id="SM00382">
    <property type="entry name" value="AAA"/>
    <property type="match status" value="1"/>
</dbReference>
<dbReference type="PANTHER" id="PTHR23075:SF12">
    <property type="entry name" value="AAA+ ATPASE DOMAIN-CONTAINING PROTEIN"/>
    <property type="match status" value="1"/>
</dbReference>
<keyword evidence="3" id="KW-0175">Coiled coil</keyword>
<gene>
    <name evidence="6" type="ORF">TeGR_g11904</name>
</gene>
<feature type="compositionally biased region" description="Low complexity" evidence="4">
    <location>
        <begin position="37"/>
        <end position="49"/>
    </location>
</feature>
<dbReference type="Pfam" id="PF00004">
    <property type="entry name" value="AAA"/>
    <property type="match status" value="1"/>
</dbReference>
<dbReference type="SUPFAM" id="SSF52540">
    <property type="entry name" value="P-loop containing nucleoside triphosphate hydrolases"/>
    <property type="match status" value="1"/>
</dbReference>
<evidence type="ECO:0000256" key="4">
    <source>
        <dbReference type="SAM" id="MobiDB-lite"/>
    </source>
</evidence>
<evidence type="ECO:0000256" key="3">
    <source>
        <dbReference type="SAM" id="Coils"/>
    </source>
</evidence>
<proteinExistence type="predicted"/>
<evidence type="ECO:0000313" key="7">
    <source>
        <dbReference type="Proteomes" id="UP001165060"/>
    </source>
</evidence>
<feature type="compositionally biased region" description="Basic and acidic residues" evidence="4">
    <location>
        <begin position="117"/>
        <end position="139"/>
    </location>
</feature>
<keyword evidence="7" id="KW-1185">Reference proteome</keyword>
<keyword evidence="2" id="KW-0067">ATP-binding</keyword>
<dbReference type="Gene3D" id="3.40.50.300">
    <property type="entry name" value="P-loop containing nucleotide triphosphate hydrolases"/>
    <property type="match status" value="1"/>
</dbReference>
<accession>A0ABQ6N2B7</accession>
<dbReference type="EMBL" id="BRYB01002053">
    <property type="protein sequence ID" value="GMI38864.1"/>
    <property type="molecule type" value="Genomic_DNA"/>
</dbReference>
<feature type="domain" description="AAA+ ATPase" evidence="5">
    <location>
        <begin position="350"/>
        <end position="483"/>
    </location>
</feature>
<dbReference type="InterPro" id="IPR003593">
    <property type="entry name" value="AAA+_ATPase"/>
</dbReference>
<dbReference type="InterPro" id="IPR027417">
    <property type="entry name" value="P-loop_NTPase"/>
</dbReference>
<dbReference type="Proteomes" id="UP001165060">
    <property type="component" value="Unassembled WGS sequence"/>
</dbReference>
<comment type="caution">
    <text evidence="6">The sequence shown here is derived from an EMBL/GenBank/DDBJ whole genome shotgun (WGS) entry which is preliminary data.</text>
</comment>
<organism evidence="6 7">
    <name type="scientific">Tetraparma gracilis</name>
    <dbReference type="NCBI Taxonomy" id="2962635"/>
    <lineage>
        <taxon>Eukaryota</taxon>
        <taxon>Sar</taxon>
        <taxon>Stramenopiles</taxon>
        <taxon>Ochrophyta</taxon>
        <taxon>Bolidophyceae</taxon>
        <taxon>Parmales</taxon>
        <taxon>Triparmaceae</taxon>
        <taxon>Tetraparma</taxon>
    </lineage>
</organism>
<dbReference type="InterPro" id="IPR003959">
    <property type="entry name" value="ATPase_AAA_core"/>
</dbReference>
<dbReference type="Pfam" id="PF12037">
    <property type="entry name" value="ATAD3_N"/>
    <property type="match status" value="1"/>
</dbReference>
<evidence type="ECO:0000256" key="2">
    <source>
        <dbReference type="ARBA" id="ARBA00022840"/>
    </source>
</evidence>
<evidence type="ECO:0000313" key="6">
    <source>
        <dbReference type="EMBL" id="GMI38864.1"/>
    </source>
</evidence>
<protein>
    <recommendedName>
        <fullName evidence="5">AAA+ ATPase domain-containing protein</fullName>
    </recommendedName>
</protein>